<protein>
    <submittedName>
        <fullName evidence="2">Uncharacterized protein</fullName>
    </submittedName>
</protein>
<evidence type="ECO:0000313" key="2">
    <source>
        <dbReference type="EMBL" id="KPJ74119.1"/>
    </source>
</evidence>
<dbReference type="AlphaFoldDB" id="A0A0S7YH72"/>
<dbReference type="EMBL" id="LJNI01000014">
    <property type="protein sequence ID" value="KPJ74119.1"/>
    <property type="molecule type" value="Genomic_DNA"/>
</dbReference>
<name>A0A0S7YH72_UNCT6</name>
<gene>
    <name evidence="2" type="ORF">AMJ52_01780</name>
</gene>
<feature type="transmembrane region" description="Helical" evidence="1">
    <location>
        <begin position="6"/>
        <end position="28"/>
    </location>
</feature>
<keyword evidence="1" id="KW-0812">Transmembrane</keyword>
<evidence type="ECO:0000256" key="1">
    <source>
        <dbReference type="SAM" id="Phobius"/>
    </source>
</evidence>
<comment type="caution">
    <text evidence="2">The sequence shown here is derived from an EMBL/GenBank/DDBJ whole genome shotgun (WGS) entry which is preliminary data.</text>
</comment>
<organism evidence="2 3">
    <name type="scientific">candidate division TA06 bacterium DG_78</name>
    <dbReference type="NCBI Taxonomy" id="1703772"/>
    <lineage>
        <taxon>Bacteria</taxon>
        <taxon>Bacteria division TA06</taxon>
    </lineage>
</organism>
<keyword evidence="1" id="KW-0472">Membrane</keyword>
<accession>A0A0S7YH72</accession>
<dbReference type="Proteomes" id="UP000051012">
    <property type="component" value="Unassembled WGS sequence"/>
</dbReference>
<keyword evidence="1" id="KW-1133">Transmembrane helix</keyword>
<evidence type="ECO:0000313" key="3">
    <source>
        <dbReference type="Proteomes" id="UP000051012"/>
    </source>
</evidence>
<reference evidence="2 3" key="1">
    <citation type="journal article" date="2015" name="Microbiome">
        <title>Genomic resolution of linkages in carbon, nitrogen, and sulfur cycling among widespread estuary sediment bacteria.</title>
        <authorList>
            <person name="Baker B.J."/>
            <person name="Lazar C.S."/>
            <person name="Teske A.P."/>
            <person name="Dick G.J."/>
        </authorList>
    </citation>
    <scope>NUCLEOTIDE SEQUENCE [LARGE SCALE GENOMIC DNA]</scope>
    <source>
        <strain evidence="2">DG_78</strain>
    </source>
</reference>
<sequence>MLIWNIPFWIFLLVVVPLLIITFTYGSFNYSFRRSLKIEPIPQRGYTLRIRDLDLEIKKVESIGFEQIDAFYLKMIPHSVTYVLKHREASVYLCLYHFGTKKTCDFFTRYENDYTLTTCDNIDGGMTPRPGKSLLQIATNVSYEQLFEIHKKTHNFLIDKGLKLDELPQEEFRHYFLKNIYDYAQYVRTYSFGPIRLIFWTVSKRGRVHCKEIETHYNTGLIKL</sequence>
<proteinExistence type="predicted"/>